<proteinExistence type="predicted"/>
<sequence length="61" mass="6512">MPRSAALCATPVFQILAMACPASDVLVPSGNGGHRLGYGLDRSRHPPIDVRTTIRRAAGRR</sequence>
<keyword evidence="1" id="KW-0732">Signal</keyword>
<reference evidence="2 3" key="1">
    <citation type="submission" date="2018-08" db="EMBL/GenBank/DDBJ databases">
        <title>Genomic investigation of the strawberry pathogen Phytophthora fragariae indicates pathogenicity is determined by transcriptional variation in three key races.</title>
        <authorList>
            <person name="Adams T.M."/>
            <person name="Armitage A.D."/>
            <person name="Sobczyk M.K."/>
            <person name="Bates H.J."/>
            <person name="Dunwell J.M."/>
            <person name="Nellist C.F."/>
            <person name="Harrison R.J."/>
        </authorList>
    </citation>
    <scope>NUCLEOTIDE SEQUENCE [LARGE SCALE GENOMIC DNA]</scope>
    <source>
        <strain evidence="2 3">NOV-27</strain>
    </source>
</reference>
<evidence type="ECO:0008006" key="4">
    <source>
        <dbReference type="Google" id="ProtNLM"/>
    </source>
</evidence>
<evidence type="ECO:0000313" key="3">
    <source>
        <dbReference type="Proteomes" id="UP000433483"/>
    </source>
</evidence>
<dbReference type="EMBL" id="QXGB01000668">
    <property type="protein sequence ID" value="KAE9207595.1"/>
    <property type="molecule type" value="Genomic_DNA"/>
</dbReference>
<name>A0A6A3Y1L4_9STRA</name>
<gene>
    <name evidence="2" type="ORF">PF005_g12540</name>
</gene>
<dbReference type="Proteomes" id="UP000433483">
    <property type="component" value="Unassembled WGS sequence"/>
</dbReference>
<organism evidence="2 3">
    <name type="scientific">Phytophthora fragariae</name>
    <dbReference type="NCBI Taxonomy" id="53985"/>
    <lineage>
        <taxon>Eukaryota</taxon>
        <taxon>Sar</taxon>
        <taxon>Stramenopiles</taxon>
        <taxon>Oomycota</taxon>
        <taxon>Peronosporomycetes</taxon>
        <taxon>Peronosporales</taxon>
        <taxon>Peronosporaceae</taxon>
        <taxon>Phytophthora</taxon>
    </lineage>
</organism>
<feature type="signal peptide" evidence="1">
    <location>
        <begin position="1"/>
        <end position="19"/>
    </location>
</feature>
<feature type="chain" id="PRO_5025483599" description="RxLR effector protein" evidence="1">
    <location>
        <begin position="20"/>
        <end position="61"/>
    </location>
</feature>
<protein>
    <recommendedName>
        <fullName evidence="4">RxLR effector protein</fullName>
    </recommendedName>
</protein>
<comment type="caution">
    <text evidence="2">The sequence shown here is derived from an EMBL/GenBank/DDBJ whole genome shotgun (WGS) entry which is preliminary data.</text>
</comment>
<keyword evidence="3" id="KW-1185">Reference proteome</keyword>
<dbReference type="PROSITE" id="PS51257">
    <property type="entry name" value="PROKAR_LIPOPROTEIN"/>
    <property type="match status" value="1"/>
</dbReference>
<evidence type="ECO:0000313" key="2">
    <source>
        <dbReference type="EMBL" id="KAE9207595.1"/>
    </source>
</evidence>
<evidence type="ECO:0000256" key="1">
    <source>
        <dbReference type="SAM" id="SignalP"/>
    </source>
</evidence>
<accession>A0A6A3Y1L4</accession>
<dbReference type="AlphaFoldDB" id="A0A6A3Y1L4"/>